<reference evidence="1 2" key="1">
    <citation type="journal article" date="2014" name="Int. J. Syst. Evol. Microbiol.">
        <title>Listeria floridensis sp. nov., Listeria aquatica sp. nov., Listeria cornellensis sp. nov., Listeria riparia sp. nov. and Listeria grandensis sp. nov., from agricultural and natural environments.</title>
        <authorList>
            <person name="den Bakker H.C."/>
            <person name="Warchocki S."/>
            <person name="Wright E.M."/>
            <person name="Allred A.F."/>
            <person name="Ahlstrom C."/>
            <person name="Manuel C.S."/>
            <person name="Stasiewicz M.J."/>
            <person name="Burrell A."/>
            <person name="Roof S."/>
            <person name="Strawn L."/>
            <person name="Fortes E.D."/>
            <person name="Nightingale K.K."/>
            <person name="Kephart D."/>
            <person name="Wiedmann M."/>
        </authorList>
    </citation>
    <scope>NUCLEOTIDE SEQUENCE [LARGE SCALE GENOMIC DNA]</scope>
    <source>
        <strain evidence="2">FSL F6-971</strain>
    </source>
</reference>
<dbReference type="Proteomes" id="UP000019253">
    <property type="component" value="Unassembled WGS sequence"/>
</dbReference>
<accession>W7BLK7</accession>
<dbReference type="AlphaFoldDB" id="W7BLK7"/>
<sequence>MDRDIQKILEDLDESEMTKLLKKDMQFEIDSLVAERIKQATFKKASLEPEKSISQIQKGSAIMKKKRRFSNQTKVLITAAVVILSFTAVLNSDKVSATLDNWFKFNPGSGITQNNDKDVEFPENGRLILDKQSALTAENDQYHLALENAASVQDELLQVGVTTINKLKKNVQKSDAFSGITETPYVLYIGDQQYQDEGNGLTGSSESMVSGIPEFRVGKGNLNTNTVYKLVDTQNDLSVSFKLVDAESVQSLNEIGKTVTHNNFGVTALPTYKNGKIMVELYPSGKDNGYHPYYYFADQQRLTQFGGVTLLTESGSKVGKTPDTTFNVDNKYAFDVNSTDKNFDLKVSALAIAHRTDTASTTIPVPEMGQKLPVNKDAQFKDGAITIVSVERIKDPEGENPNGAVKMTLKMKSKNEHMKLFDSLLVVGKYEHEYDENGVLNEIVYSPSNNAGEPMKFDNDLKLQFSWPIYKLNDTYNFNFTREDLK</sequence>
<dbReference type="STRING" id="1265819.PGRAN_06166"/>
<name>W7BLK7_9LIST</name>
<evidence type="ECO:0000313" key="2">
    <source>
        <dbReference type="Proteomes" id="UP000019253"/>
    </source>
</evidence>
<comment type="caution">
    <text evidence="1">The sequence shown here is derived from an EMBL/GenBank/DDBJ whole genome shotgun (WGS) entry which is preliminary data.</text>
</comment>
<keyword evidence="2" id="KW-1185">Reference proteome</keyword>
<organism evidence="1 2">
    <name type="scientific">Listeria grandensis FSL F6-0971</name>
    <dbReference type="NCBI Taxonomy" id="1265819"/>
    <lineage>
        <taxon>Bacteria</taxon>
        <taxon>Bacillati</taxon>
        <taxon>Bacillota</taxon>
        <taxon>Bacilli</taxon>
        <taxon>Bacillales</taxon>
        <taxon>Listeriaceae</taxon>
        <taxon>Listeria</taxon>
    </lineage>
</organism>
<protein>
    <recommendedName>
        <fullName evidence="3">DUF4179 domain-containing protein</fullName>
    </recommendedName>
</protein>
<gene>
    <name evidence="1" type="ORF">PGRAN_06166</name>
</gene>
<dbReference type="EMBL" id="AODD01000006">
    <property type="protein sequence ID" value="EUJ23921.1"/>
    <property type="molecule type" value="Genomic_DNA"/>
</dbReference>
<dbReference type="RefSeq" id="WP_036065805.1">
    <property type="nucleotide sequence ID" value="NZ_AODD01000006.1"/>
</dbReference>
<proteinExistence type="predicted"/>
<dbReference type="OrthoDB" id="2080244at2"/>
<evidence type="ECO:0000313" key="1">
    <source>
        <dbReference type="EMBL" id="EUJ23921.1"/>
    </source>
</evidence>
<evidence type="ECO:0008006" key="3">
    <source>
        <dbReference type="Google" id="ProtNLM"/>
    </source>
</evidence>
<dbReference type="PATRIC" id="fig|1265819.5.peg.1234"/>